<sequence>MSARLHQEDHAGDAAFNKVMHSNSAQARGGTLSMLSKNKDAQKAAIDEYFKHWDGNKAVGESDAVRKSRRDEYATLTQQYYNLATDLYEYGWGTSFHFCRFAYGEAFQQAIARHEHYIAHRIGLREGMKVLDVGCGIGGPAREIVKFTGVDVVGLNNSDYQIQRGINYAAREGLSNKLSFVKGDFMQMPFPENSFDAVYAIEATVHAPSLQGVYHEIFKVLKPGGVFGVYEWFMTDKYDNTNPQHRQLRVEIEEGDGISNMVTISEGLQAIQAAGFELEFHENMAQRDDVKPWYYPIAGELHHASSLADVFTMLRMTKVGRGVAHMAFKAGEKVGVIPPGTQKIADTLAKAQDAMVIGGKADLFTPMYLMVARKPLAKGDLR</sequence>
<evidence type="ECO:0000256" key="6">
    <source>
        <dbReference type="RuleBase" id="RU362025"/>
    </source>
</evidence>
<organism evidence="8 9">
    <name type="scientific">Phlyctema vagabunda</name>
    <dbReference type="NCBI Taxonomy" id="108571"/>
    <lineage>
        <taxon>Eukaryota</taxon>
        <taxon>Fungi</taxon>
        <taxon>Dikarya</taxon>
        <taxon>Ascomycota</taxon>
        <taxon>Pezizomycotina</taxon>
        <taxon>Leotiomycetes</taxon>
        <taxon>Helotiales</taxon>
        <taxon>Dermateaceae</taxon>
        <taxon>Phlyctema</taxon>
    </lineage>
</organism>
<dbReference type="EMBL" id="JBFCZG010000006">
    <property type="protein sequence ID" value="KAL3421125.1"/>
    <property type="molecule type" value="Genomic_DNA"/>
</dbReference>
<keyword evidence="6" id="KW-0752">Steroid biosynthesis</keyword>
<keyword evidence="6" id="KW-1207">Sterol metabolism</keyword>
<feature type="domain" description="SAM-dependent methyltransferase Erg6/SMT-type" evidence="7">
    <location>
        <begin position="80"/>
        <end position="375"/>
    </location>
</feature>
<name>A0ABR4PCS3_9HELO</name>
<evidence type="ECO:0000256" key="2">
    <source>
        <dbReference type="ARBA" id="ARBA00022679"/>
    </source>
</evidence>
<dbReference type="CDD" id="cd02440">
    <property type="entry name" value="AdoMet_MTases"/>
    <property type="match status" value="1"/>
</dbReference>
<dbReference type="Pfam" id="PF08498">
    <property type="entry name" value="Sterol_MT_C"/>
    <property type="match status" value="1"/>
</dbReference>
<keyword evidence="6" id="KW-0444">Lipid biosynthesis</keyword>
<accession>A0ABR4PCS3</accession>
<dbReference type="InterPro" id="IPR029063">
    <property type="entry name" value="SAM-dependent_MTases_sf"/>
</dbReference>
<gene>
    <name evidence="8" type="ORF">PVAG01_07570</name>
</gene>
<keyword evidence="6" id="KW-0443">Lipid metabolism</keyword>
<keyword evidence="9" id="KW-1185">Reference proteome</keyword>
<keyword evidence="3 5" id="KW-0949">S-adenosyl-L-methionine</keyword>
<dbReference type="InterPro" id="IPR030384">
    <property type="entry name" value="MeTrfase_SMT"/>
</dbReference>
<evidence type="ECO:0000256" key="3">
    <source>
        <dbReference type="ARBA" id="ARBA00022691"/>
    </source>
</evidence>
<evidence type="ECO:0000256" key="4">
    <source>
        <dbReference type="ARBA" id="ARBA00038188"/>
    </source>
</evidence>
<dbReference type="PANTHER" id="PTHR44068:SF1">
    <property type="entry name" value="HYPOTHETICAL LOC100005854"/>
    <property type="match status" value="1"/>
</dbReference>
<dbReference type="InterPro" id="IPR050447">
    <property type="entry name" value="Erg6_SMT_methyltransf"/>
</dbReference>
<dbReference type="InterPro" id="IPR013216">
    <property type="entry name" value="Methyltransf_11"/>
</dbReference>
<dbReference type="EC" id="2.1.1.-" evidence="6"/>
<dbReference type="InterPro" id="IPR013705">
    <property type="entry name" value="Sterol_MeTrfase_C"/>
</dbReference>
<evidence type="ECO:0000313" key="8">
    <source>
        <dbReference type="EMBL" id="KAL3421125.1"/>
    </source>
</evidence>
<keyword evidence="6" id="KW-0753">Steroid metabolism</keyword>
<dbReference type="PROSITE" id="PS51685">
    <property type="entry name" value="SAM_MT_ERG6_SMT"/>
    <property type="match status" value="1"/>
</dbReference>
<keyword evidence="1 5" id="KW-0489">Methyltransferase</keyword>
<dbReference type="PANTHER" id="PTHR44068">
    <property type="entry name" value="ZGC:194242"/>
    <property type="match status" value="1"/>
</dbReference>
<dbReference type="SUPFAM" id="SSF53335">
    <property type="entry name" value="S-adenosyl-L-methionine-dependent methyltransferases"/>
    <property type="match status" value="1"/>
</dbReference>
<keyword evidence="2 5" id="KW-0808">Transferase</keyword>
<comment type="similarity">
    <text evidence="4 5 6">Belongs to the class I-like SAM-binding methyltransferase superfamily. Erg6/SMT family.</text>
</comment>
<reference evidence="8 9" key="1">
    <citation type="submission" date="2024-06" db="EMBL/GenBank/DDBJ databases">
        <title>Complete genome of Phlyctema vagabunda strain 19-DSS-EL-015.</title>
        <authorList>
            <person name="Fiorenzani C."/>
        </authorList>
    </citation>
    <scope>NUCLEOTIDE SEQUENCE [LARGE SCALE GENOMIC DNA]</scope>
    <source>
        <strain evidence="8 9">19-DSS-EL-015</strain>
    </source>
</reference>
<dbReference type="Gene3D" id="3.40.50.150">
    <property type="entry name" value="Vaccinia Virus protein VP39"/>
    <property type="match status" value="1"/>
</dbReference>
<comment type="caution">
    <text evidence="8">The sequence shown here is derived from an EMBL/GenBank/DDBJ whole genome shotgun (WGS) entry which is preliminary data.</text>
</comment>
<proteinExistence type="inferred from homology"/>
<evidence type="ECO:0000259" key="7">
    <source>
        <dbReference type="PROSITE" id="PS51685"/>
    </source>
</evidence>
<evidence type="ECO:0000313" key="9">
    <source>
        <dbReference type="Proteomes" id="UP001629113"/>
    </source>
</evidence>
<evidence type="ECO:0000256" key="1">
    <source>
        <dbReference type="ARBA" id="ARBA00022603"/>
    </source>
</evidence>
<evidence type="ECO:0000256" key="5">
    <source>
        <dbReference type="PROSITE-ProRule" id="PRU01022"/>
    </source>
</evidence>
<keyword evidence="6" id="KW-0756">Sterol biosynthesis</keyword>
<dbReference type="Proteomes" id="UP001629113">
    <property type="component" value="Unassembled WGS sequence"/>
</dbReference>
<comment type="pathway">
    <text evidence="6">Steroid metabolism.</text>
</comment>
<comment type="function">
    <text evidence="6">Catalyzes the transfer of methyl groups from S-adenosyl-methionine to the C-24 of sterols.</text>
</comment>
<dbReference type="Pfam" id="PF08241">
    <property type="entry name" value="Methyltransf_11"/>
    <property type="match status" value="1"/>
</dbReference>
<protein>
    <recommendedName>
        <fullName evidence="6">Sterol 24-C-methyltransferase</fullName>
        <ecNumber evidence="6">2.1.1.-</ecNumber>
    </recommendedName>
    <alternativeName>
        <fullName evidence="6">Delta(24)-sterol C-methyltransferase</fullName>
    </alternativeName>
</protein>